<accession>A0AAW1WUS8</accession>
<dbReference type="Proteomes" id="UP001457282">
    <property type="component" value="Unassembled WGS sequence"/>
</dbReference>
<protein>
    <submittedName>
        <fullName evidence="1">Uncharacterized protein</fullName>
    </submittedName>
</protein>
<reference evidence="1 2" key="1">
    <citation type="journal article" date="2023" name="G3 (Bethesda)">
        <title>A chromosome-length genome assembly and annotation of blackberry (Rubus argutus, cv. 'Hillquist').</title>
        <authorList>
            <person name="Bruna T."/>
            <person name="Aryal R."/>
            <person name="Dudchenko O."/>
            <person name="Sargent D.J."/>
            <person name="Mead D."/>
            <person name="Buti M."/>
            <person name="Cavallini A."/>
            <person name="Hytonen T."/>
            <person name="Andres J."/>
            <person name="Pham M."/>
            <person name="Weisz D."/>
            <person name="Mascagni F."/>
            <person name="Usai G."/>
            <person name="Natali L."/>
            <person name="Bassil N."/>
            <person name="Fernandez G.E."/>
            <person name="Lomsadze A."/>
            <person name="Armour M."/>
            <person name="Olukolu B."/>
            <person name="Poorten T."/>
            <person name="Britton C."/>
            <person name="Davik J."/>
            <person name="Ashrafi H."/>
            <person name="Aiden E.L."/>
            <person name="Borodovsky M."/>
            <person name="Worthington M."/>
        </authorList>
    </citation>
    <scope>NUCLEOTIDE SEQUENCE [LARGE SCALE GENOMIC DNA]</scope>
    <source>
        <strain evidence="1">PI 553951</strain>
    </source>
</reference>
<dbReference type="EMBL" id="JBEDUW010000005">
    <property type="protein sequence ID" value="KAK9927045.1"/>
    <property type="molecule type" value="Genomic_DNA"/>
</dbReference>
<dbReference type="AlphaFoldDB" id="A0AAW1WUS8"/>
<name>A0AAW1WUS8_RUBAR</name>
<evidence type="ECO:0000313" key="2">
    <source>
        <dbReference type="Proteomes" id="UP001457282"/>
    </source>
</evidence>
<evidence type="ECO:0000313" key="1">
    <source>
        <dbReference type="EMBL" id="KAK9927045.1"/>
    </source>
</evidence>
<proteinExistence type="predicted"/>
<gene>
    <name evidence="1" type="ORF">M0R45_024250</name>
</gene>
<keyword evidence="2" id="KW-1185">Reference proteome</keyword>
<sequence>MCSGSIELASEVLLQIKKWKAIRKHHVAVVAFPFYGMIQSSTQRHLFSAENQIEAAGEGWMLSRRRVVISEAPSPQRY</sequence>
<comment type="caution">
    <text evidence="1">The sequence shown here is derived from an EMBL/GenBank/DDBJ whole genome shotgun (WGS) entry which is preliminary data.</text>
</comment>
<organism evidence="1 2">
    <name type="scientific">Rubus argutus</name>
    <name type="common">Southern blackberry</name>
    <dbReference type="NCBI Taxonomy" id="59490"/>
    <lineage>
        <taxon>Eukaryota</taxon>
        <taxon>Viridiplantae</taxon>
        <taxon>Streptophyta</taxon>
        <taxon>Embryophyta</taxon>
        <taxon>Tracheophyta</taxon>
        <taxon>Spermatophyta</taxon>
        <taxon>Magnoliopsida</taxon>
        <taxon>eudicotyledons</taxon>
        <taxon>Gunneridae</taxon>
        <taxon>Pentapetalae</taxon>
        <taxon>rosids</taxon>
        <taxon>fabids</taxon>
        <taxon>Rosales</taxon>
        <taxon>Rosaceae</taxon>
        <taxon>Rosoideae</taxon>
        <taxon>Rosoideae incertae sedis</taxon>
        <taxon>Rubus</taxon>
    </lineage>
</organism>